<dbReference type="RefSeq" id="WP_006450100.1">
    <property type="nucleotide sequence ID" value="NZ_CP018728.1"/>
</dbReference>
<dbReference type="EMBL" id="LR828253">
    <property type="protein sequence ID" value="CAD0331499.1"/>
    <property type="molecule type" value="Genomic_DNA"/>
</dbReference>
<reference evidence="1" key="1">
    <citation type="submission" date="2020-07" db="EMBL/GenBank/DDBJ databases">
        <authorList>
            <person name="Pothier F. J."/>
        </authorList>
    </citation>
    <scope>NUCLEOTIDE SEQUENCE</scope>
    <source>
        <strain evidence="1">CFBP 8129</strain>
    </source>
</reference>
<evidence type="ECO:0000313" key="1">
    <source>
        <dbReference type="EMBL" id="CAD0331499.1"/>
    </source>
</evidence>
<name>A0A0G8LTN1_9XANT</name>
<dbReference type="AlphaFoldDB" id="A0A0G8LTN1"/>
<dbReference type="GeneID" id="55511699"/>
<dbReference type="OrthoDB" id="6968847at2"/>
<proteinExistence type="predicted"/>
<accession>A0A0G8LTN1</accession>
<protein>
    <submittedName>
        <fullName evidence="1">Uncharacterized protein</fullName>
    </submittedName>
</protein>
<sequence length="108" mass="12284">MSLSELGIYTNPDGKELWLNVLPKTEGKHSTTEDGQRMRWLRIDTITEVMAELAIDNEAIDKRRYMMTVIADGKAFHPTLKLLDGNEAGMAEFTLIDMIAQAFKLLKR</sequence>
<organism evidence="1">
    <name type="scientific">Xanthomonas hortorum pv. gardneri</name>
    <dbReference type="NCBI Taxonomy" id="2754056"/>
    <lineage>
        <taxon>Bacteria</taxon>
        <taxon>Pseudomonadati</taxon>
        <taxon>Pseudomonadota</taxon>
        <taxon>Gammaproteobacteria</taxon>
        <taxon>Lysobacterales</taxon>
        <taxon>Lysobacteraceae</taxon>
        <taxon>Xanthomonas</taxon>
    </lineage>
</organism>
<dbReference type="EMBL" id="LR828253">
    <property type="protein sequence ID" value="CAD0331488.1"/>
    <property type="molecule type" value="Genomic_DNA"/>
</dbReference>
<gene>
    <name evidence="1" type="ORF">CFBP8129_22070</name>
</gene>